<dbReference type="EMBL" id="CM017872">
    <property type="protein sequence ID" value="KAG1327672.1"/>
    <property type="molecule type" value="Genomic_DNA"/>
</dbReference>
<protein>
    <submittedName>
        <fullName evidence="1">Uncharacterized protein</fullName>
    </submittedName>
</protein>
<evidence type="ECO:0000313" key="1">
    <source>
        <dbReference type="EMBL" id="KAG1327672.1"/>
    </source>
</evidence>
<evidence type="ECO:0000313" key="2">
    <source>
        <dbReference type="Proteomes" id="UP000797356"/>
    </source>
</evidence>
<proteinExistence type="predicted"/>
<comment type="caution">
    <text evidence="1">The sequence shown here is derived from an EMBL/GenBank/DDBJ whole genome shotgun (WGS) entry which is preliminary data.</text>
</comment>
<reference evidence="1" key="1">
    <citation type="journal article" date="2017" name="Gigascience">
        <title>The genome draft of coconut (Cocos nucifera).</title>
        <authorList>
            <person name="Xiao Y."/>
            <person name="Xu P."/>
            <person name="Fan H."/>
            <person name="Baudouin L."/>
            <person name="Xia W."/>
            <person name="Bocs S."/>
            <person name="Xu J."/>
            <person name="Li Q."/>
            <person name="Guo A."/>
            <person name="Zhou L."/>
            <person name="Li J."/>
            <person name="Wu Y."/>
            <person name="Ma Z."/>
            <person name="Armero A."/>
            <person name="Issali A.E."/>
            <person name="Liu N."/>
            <person name="Peng M."/>
            <person name="Yang Y."/>
        </authorList>
    </citation>
    <scope>NUCLEOTIDE SEQUENCE</scope>
    <source>
        <tissue evidence="1">Spear leaf of Hainan Tall coconut</tissue>
    </source>
</reference>
<accession>A0A8K0MV95</accession>
<sequence length="211" mass="23698">MELVGTKSSIWIIHRSRIKITLEERNHLTVGIKSLKRKGSSVRETSKKAHTNELISAMPVQALKRKGSSARETSKKACTNKPISARPIQAALILEANMAAPLLTLPPVDTTAAPLEQCKVVEKGKKKKDAIRKRVRWMVENSNGEGSDQERVSLDDRDVIQSLMKGSILLHIIDKMIKKEDAERFDESFAIFLEVINTFKLNQMQNVLSKL</sequence>
<keyword evidence="2" id="KW-1185">Reference proteome</keyword>
<name>A0A8K0MV95_COCNU</name>
<reference evidence="1" key="2">
    <citation type="submission" date="2019-07" db="EMBL/GenBank/DDBJ databases">
        <authorList>
            <person name="Yang Y."/>
            <person name="Bocs S."/>
            <person name="Baudouin L."/>
        </authorList>
    </citation>
    <scope>NUCLEOTIDE SEQUENCE</scope>
    <source>
        <tissue evidence="1">Spear leaf of Hainan Tall coconut</tissue>
    </source>
</reference>
<dbReference type="AlphaFoldDB" id="A0A8K0MV95"/>
<organism evidence="1 2">
    <name type="scientific">Cocos nucifera</name>
    <name type="common">Coconut palm</name>
    <dbReference type="NCBI Taxonomy" id="13894"/>
    <lineage>
        <taxon>Eukaryota</taxon>
        <taxon>Viridiplantae</taxon>
        <taxon>Streptophyta</taxon>
        <taxon>Embryophyta</taxon>
        <taxon>Tracheophyta</taxon>
        <taxon>Spermatophyta</taxon>
        <taxon>Magnoliopsida</taxon>
        <taxon>Liliopsida</taxon>
        <taxon>Arecaceae</taxon>
        <taxon>Arecoideae</taxon>
        <taxon>Cocoseae</taxon>
        <taxon>Attaleinae</taxon>
        <taxon>Cocos</taxon>
    </lineage>
</organism>
<gene>
    <name evidence="1" type="ORF">COCNU_01G016060</name>
</gene>
<dbReference type="Proteomes" id="UP000797356">
    <property type="component" value="Chromosome 1"/>
</dbReference>